<dbReference type="InterPro" id="IPR036116">
    <property type="entry name" value="FN3_sf"/>
</dbReference>
<proteinExistence type="predicted"/>
<sequence>MAKTSIVASDTYKVYTRRELADSPKVGYSGNYVYAYVYIFDKDEGYTWSWQTDWVTQKANATYRAELVLESESGSYITYKLILYETVLEPPSTPSSITIPTEIRVRDAITISWSSSYGATRYYLERQVNGESWIQIYSGTARSYTDTVLEGWNTVAYRVRAYNSDGYSSYRTFSTITIIHFP</sequence>
<dbReference type="EMBL" id="FNNG01000002">
    <property type="protein sequence ID" value="SDW35783.1"/>
    <property type="molecule type" value="Genomic_DNA"/>
</dbReference>
<dbReference type="OrthoDB" id="7820733at2"/>
<dbReference type="SUPFAM" id="SSF49265">
    <property type="entry name" value="Fibronectin type III"/>
    <property type="match status" value="1"/>
</dbReference>
<organism evidence="2 3">
    <name type="scientific">Tepidimicrobium xylanilyticum</name>
    <dbReference type="NCBI Taxonomy" id="1123352"/>
    <lineage>
        <taxon>Bacteria</taxon>
        <taxon>Bacillati</taxon>
        <taxon>Bacillota</taxon>
        <taxon>Tissierellia</taxon>
        <taxon>Tissierellales</taxon>
        <taxon>Tepidimicrobiaceae</taxon>
        <taxon>Tepidimicrobium</taxon>
    </lineage>
</organism>
<keyword evidence="3" id="KW-1185">Reference proteome</keyword>
<name>A0A1H2SVS9_9FIRM</name>
<protein>
    <recommendedName>
        <fullName evidence="1">Fibronectin type-III domain-containing protein</fullName>
    </recommendedName>
</protein>
<evidence type="ECO:0000313" key="2">
    <source>
        <dbReference type="EMBL" id="SDW35783.1"/>
    </source>
</evidence>
<dbReference type="PROSITE" id="PS50853">
    <property type="entry name" value="FN3"/>
    <property type="match status" value="1"/>
</dbReference>
<dbReference type="CDD" id="cd00063">
    <property type="entry name" value="FN3"/>
    <property type="match status" value="1"/>
</dbReference>
<evidence type="ECO:0000259" key="1">
    <source>
        <dbReference type="PROSITE" id="PS50853"/>
    </source>
</evidence>
<feature type="domain" description="Fibronectin type-III" evidence="1">
    <location>
        <begin position="90"/>
        <end position="182"/>
    </location>
</feature>
<dbReference type="InterPro" id="IPR013783">
    <property type="entry name" value="Ig-like_fold"/>
</dbReference>
<reference evidence="2 3" key="1">
    <citation type="submission" date="2016-10" db="EMBL/GenBank/DDBJ databases">
        <authorList>
            <person name="de Groot N.N."/>
        </authorList>
    </citation>
    <scope>NUCLEOTIDE SEQUENCE [LARGE SCALE GENOMIC DNA]</scope>
    <source>
        <strain evidence="2 3">DSM 23310</strain>
    </source>
</reference>
<evidence type="ECO:0000313" key="3">
    <source>
        <dbReference type="Proteomes" id="UP000198828"/>
    </source>
</evidence>
<dbReference type="RefSeq" id="WP_093750669.1">
    <property type="nucleotide sequence ID" value="NZ_BSYN01000002.1"/>
</dbReference>
<dbReference type="AlphaFoldDB" id="A0A1H2SVS9"/>
<dbReference type="Proteomes" id="UP000198828">
    <property type="component" value="Unassembled WGS sequence"/>
</dbReference>
<gene>
    <name evidence="2" type="ORF">SAMN05660923_00562</name>
</gene>
<accession>A0A1H2SVS9</accession>
<dbReference type="InterPro" id="IPR003961">
    <property type="entry name" value="FN3_dom"/>
</dbReference>
<dbReference type="Gene3D" id="2.60.40.10">
    <property type="entry name" value="Immunoglobulins"/>
    <property type="match status" value="1"/>
</dbReference>